<evidence type="ECO:0000256" key="1">
    <source>
        <dbReference type="SAM" id="MobiDB-lite"/>
    </source>
</evidence>
<dbReference type="GeneID" id="92096644"/>
<dbReference type="EMBL" id="JAQQWL010000011">
    <property type="protein sequence ID" value="KAK8050442.1"/>
    <property type="molecule type" value="Genomic_DNA"/>
</dbReference>
<dbReference type="Proteomes" id="UP001480595">
    <property type="component" value="Unassembled WGS sequence"/>
</dbReference>
<dbReference type="InterPro" id="IPR016181">
    <property type="entry name" value="Acyl_CoA_acyltransferase"/>
</dbReference>
<sequence>MGGTLLPPVQDTHGIQLPPRYTIRPIDAGVADWVKALAVQGFLLGPSIWQPLMAAPKTRSALRAFDALHSYYMHAVNSGLSYGVFDSEYQFARPESTANGSAPPATTATTASNGEGDGSGGRESSGGAVYWHELDPDAEADDFETGGGARRMVEGMDFPLVCVALSCDLAAKPPPDVVESLYAFFPLQKGVSQFWRDRDPRPKGTWEPQGPGEVVARIGCVTKPEYQGRGLMTALNHFIMLDLKARGFRAMNGGIGVASVYRNWMNAPAGCRSHAYLDVNVWEIEVEDEDGRKVKPYVNSGVPEEGWLMWCDLKA</sequence>
<organism evidence="2 3">
    <name type="scientific">Apiospora phragmitis</name>
    <dbReference type="NCBI Taxonomy" id="2905665"/>
    <lineage>
        <taxon>Eukaryota</taxon>
        <taxon>Fungi</taxon>
        <taxon>Dikarya</taxon>
        <taxon>Ascomycota</taxon>
        <taxon>Pezizomycotina</taxon>
        <taxon>Sordariomycetes</taxon>
        <taxon>Xylariomycetidae</taxon>
        <taxon>Amphisphaeriales</taxon>
        <taxon>Apiosporaceae</taxon>
        <taxon>Apiospora</taxon>
    </lineage>
</organism>
<protein>
    <recommendedName>
        <fullName evidence="4">N-acetyltransferase domain-containing protein</fullName>
    </recommendedName>
</protein>
<feature type="region of interest" description="Disordered" evidence="1">
    <location>
        <begin position="94"/>
        <end position="128"/>
    </location>
</feature>
<reference evidence="2 3" key="1">
    <citation type="submission" date="2023-01" db="EMBL/GenBank/DDBJ databases">
        <title>Analysis of 21 Apiospora genomes using comparative genomics revels a genus with tremendous synthesis potential of carbohydrate active enzymes and secondary metabolites.</title>
        <authorList>
            <person name="Sorensen T."/>
        </authorList>
    </citation>
    <scope>NUCLEOTIDE SEQUENCE [LARGE SCALE GENOMIC DNA]</scope>
    <source>
        <strain evidence="2 3">CBS 135458</strain>
    </source>
</reference>
<accession>A0ABR1TV54</accession>
<name>A0ABR1TV54_9PEZI</name>
<dbReference type="RefSeq" id="XP_066712691.1">
    <property type="nucleotide sequence ID" value="XM_066863581.1"/>
</dbReference>
<feature type="compositionally biased region" description="Gly residues" evidence="1">
    <location>
        <begin position="115"/>
        <end position="124"/>
    </location>
</feature>
<dbReference type="SUPFAM" id="SSF55729">
    <property type="entry name" value="Acyl-CoA N-acyltransferases (Nat)"/>
    <property type="match status" value="1"/>
</dbReference>
<keyword evidence="3" id="KW-1185">Reference proteome</keyword>
<gene>
    <name evidence="2" type="ORF">PG994_012172</name>
</gene>
<evidence type="ECO:0000313" key="3">
    <source>
        <dbReference type="Proteomes" id="UP001480595"/>
    </source>
</evidence>
<feature type="compositionally biased region" description="Low complexity" evidence="1">
    <location>
        <begin position="97"/>
        <end position="114"/>
    </location>
</feature>
<evidence type="ECO:0000313" key="2">
    <source>
        <dbReference type="EMBL" id="KAK8050442.1"/>
    </source>
</evidence>
<comment type="caution">
    <text evidence="2">The sequence shown here is derived from an EMBL/GenBank/DDBJ whole genome shotgun (WGS) entry which is preliminary data.</text>
</comment>
<proteinExistence type="predicted"/>
<evidence type="ECO:0008006" key="4">
    <source>
        <dbReference type="Google" id="ProtNLM"/>
    </source>
</evidence>